<name>A0AAV7U0N1_PLEWA</name>
<organism evidence="1 2">
    <name type="scientific">Pleurodeles waltl</name>
    <name type="common">Iberian ribbed newt</name>
    <dbReference type="NCBI Taxonomy" id="8319"/>
    <lineage>
        <taxon>Eukaryota</taxon>
        <taxon>Metazoa</taxon>
        <taxon>Chordata</taxon>
        <taxon>Craniata</taxon>
        <taxon>Vertebrata</taxon>
        <taxon>Euteleostomi</taxon>
        <taxon>Amphibia</taxon>
        <taxon>Batrachia</taxon>
        <taxon>Caudata</taxon>
        <taxon>Salamandroidea</taxon>
        <taxon>Salamandridae</taxon>
        <taxon>Pleurodelinae</taxon>
        <taxon>Pleurodeles</taxon>
    </lineage>
</organism>
<reference evidence="1" key="1">
    <citation type="journal article" date="2022" name="bioRxiv">
        <title>Sequencing and chromosome-scale assembly of the giantPleurodeles waltlgenome.</title>
        <authorList>
            <person name="Brown T."/>
            <person name="Elewa A."/>
            <person name="Iarovenko S."/>
            <person name="Subramanian E."/>
            <person name="Araus A.J."/>
            <person name="Petzold A."/>
            <person name="Susuki M."/>
            <person name="Suzuki K.-i.T."/>
            <person name="Hayashi T."/>
            <person name="Toyoda A."/>
            <person name="Oliveira C."/>
            <person name="Osipova E."/>
            <person name="Leigh N.D."/>
            <person name="Simon A."/>
            <person name="Yun M.H."/>
        </authorList>
    </citation>
    <scope>NUCLEOTIDE SEQUENCE</scope>
    <source>
        <strain evidence="1">20211129_DDA</strain>
        <tissue evidence="1">Liver</tissue>
    </source>
</reference>
<proteinExistence type="predicted"/>
<evidence type="ECO:0000313" key="1">
    <source>
        <dbReference type="EMBL" id="KAJ1182345.1"/>
    </source>
</evidence>
<protein>
    <submittedName>
        <fullName evidence="1">Uncharacterized protein</fullName>
    </submittedName>
</protein>
<evidence type="ECO:0000313" key="2">
    <source>
        <dbReference type="Proteomes" id="UP001066276"/>
    </source>
</evidence>
<dbReference type="Proteomes" id="UP001066276">
    <property type="component" value="Chromosome 3_2"/>
</dbReference>
<sequence>MLRCGAAIGSLPYPFYSRPQVLLAVCFLPWPRHFIYAPCTAGKEASKPALLGNALLLSPLAVACGRLNGATDIFTLAKQDANDNDLIHKYNVTIMKVVTCLTFTVKNHSNVVKREEAEVRIKHEWFDVQCQVMRLRKELRKSKKSNYMHVQADNNIMR</sequence>
<dbReference type="AlphaFoldDB" id="A0AAV7U0N1"/>
<comment type="caution">
    <text evidence="1">The sequence shown here is derived from an EMBL/GenBank/DDBJ whole genome shotgun (WGS) entry which is preliminary data.</text>
</comment>
<dbReference type="EMBL" id="JANPWB010000006">
    <property type="protein sequence ID" value="KAJ1182345.1"/>
    <property type="molecule type" value="Genomic_DNA"/>
</dbReference>
<accession>A0AAV7U0N1</accession>
<keyword evidence="2" id="KW-1185">Reference proteome</keyword>
<gene>
    <name evidence="1" type="ORF">NDU88_007537</name>
</gene>